<keyword evidence="1" id="KW-0472">Membrane</keyword>
<protein>
    <submittedName>
        <fullName evidence="2">Major capsid protein</fullName>
    </submittedName>
</protein>
<proteinExistence type="predicted"/>
<keyword evidence="1" id="KW-0812">Transmembrane</keyword>
<keyword evidence="1" id="KW-1133">Transmembrane helix</keyword>
<evidence type="ECO:0000313" key="2">
    <source>
        <dbReference type="EMBL" id="AII28458.1"/>
    </source>
</evidence>
<accession>A0A096XT22</accession>
<dbReference type="RefSeq" id="YP_009147099.1">
    <property type="nucleotide sequence ID" value="NC_027335.2"/>
</dbReference>
<evidence type="ECO:0000256" key="1">
    <source>
        <dbReference type="SAM" id="Phobius"/>
    </source>
</evidence>
<feature type="transmembrane region" description="Helical" evidence="1">
    <location>
        <begin position="75"/>
        <end position="94"/>
    </location>
</feature>
<evidence type="ECO:0000313" key="3">
    <source>
        <dbReference type="Proteomes" id="UP000030157"/>
    </source>
</evidence>
<dbReference type="Proteomes" id="UP000030157">
    <property type="component" value="Segment"/>
</dbReference>
<dbReference type="EMBL" id="KJ801817">
    <property type="protein sequence ID" value="AII28458.1"/>
    <property type="molecule type" value="Genomic_DNA"/>
</dbReference>
<reference evidence="2" key="1">
    <citation type="submission" date="2014-05" db="EMBL/GenBank/DDBJ databases">
        <title>Complete genome sequence of Enterococcus faecalis bacteriophage ECP3.</title>
        <authorList>
            <person name="Kang H.-Y."/>
            <person name="Kim S."/>
            <person name="Kim J."/>
        </authorList>
    </citation>
    <scope>NUCLEOTIDE SEQUENCE [LARGE SCALE GENOMIC DNA]</scope>
    <source>
        <strain evidence="2">ECP3</strain>
    </source>
</reference>
<name>A0A096XT22_9CAUD</name>
<dbReference type="GeneID" id="24628147"/>
<sequence>MYQARPQYVAIYRKGLETGLFYQIARVPASKAVDGVITFIDVNDEIPETADVFVGELTPSVVHLFELLPMMRLPLAQVNASVTFAVLWYGALALRAPKKWARIKNVKYIATGNVFNER</sequence>
<organism evidence="2 3">
    <name type="scientific">Enterococcus phage ECP3</name>
    <dbReference type="NCBI Taxonomy" id="1498168"/>
    <lineage>
        <taxon>Viruses</taxon>
        <taxon>Duplodnaviria</taxon>
        <taxon>Heunggongvirae</taxon>
        <taxon>Uroviricota</taxon>
        <taxon>Caudoviricetes</taxon>
        <taxon>Herelleviridae</taxon>
        <taxon>Brockvirinae</taxon>
        <taxon>Kochikohdavirus</taxon>
        <taxon>Kochikohdavirus ECP3</taxon>
    </lineage>
</organism>
<keyword evidence="3" id="KW-1185">Reference proteome</keyword>